<gene>
    <name evidence="2" type="ORF">CRV07_08445</name>
</gene>
<keyword evidence="1" id="KW-0812">Transmembrane</keyword>
<organism evidence="2 3">
    <name type="scientific">Halarcobacter ebronensis</name>
    <dbReference type="NCBI Taxonomy" id="1462615"/>
    <lineage>
        <taxon>Bacteria</taxon>
        <taxon>Pseudomonadati</taxon>
        <taxon>Campylobacterota</taxon>
        <taxon>Epsilonproteobacteria</taxon>
        <taxon>Campylobacterales</taxon>
        <taxon>Arcobacteraceae</taxon>
        <taxon>Halarcobacter</taxon>
    </lineage>
</organism>
<dbReference type="EMBL" id="PDKK01000006">
    <property type="protein sequence ID" value="RXK05531.1"/>
    <property type="molecule type" value="Genomic_DNA"/>
</dbReference>
<protein>
    <submittedName>
        <fullName evidence="2">Uncharacterized protein</fullName>
    </submittedName>
</protein>
<proteinExistence type="predicted"/>
<dbReference type="AlphaFoldDB" id="A0A4Q1AKW1"/>
<accession>A0A4Q1AKW1</accession>
<reference evidence="2 3" key="1">
    <citation type="submission" date="2017-10" db="EMBL/GenBank/DDBJ databases">
        <title>Genomics of the genus Arcobacter.</title>
        <authorList>
            <person name="Perez-Cataluna A."/>
            <person name="Figueras M.J."/>
        </authorList>
    </citation>
    <scope>NUCLEOTIDE SEQUENCE [LARGE SCALE GENOMIC DNA]</scope>
    <source>
        <strain evidence="2 3">CECT 8441</strain>
    </source>
</reference>
<dbReference type="RefSeq" id="WP_129087283.1">
    <property type="nucleotide sequence ID" value="NZ_CP053836.1"/>
</dbReference>
<evidence type="ECO:0000313" key="2">
    <source>
        <dbReference type="EMBL" id="RXK05531.1"/>
    </source>
</evidence>
<keyword evidence="3" id="KW-1185">Reference proteome</keyword>
<comment type="caution">
    <text evidence="2">The sequence shown here is derived from an EMBL/GenBank/DDBJ whole genome shotgun (WGS) entry which is preliminary data.</text>
</comment>
<evidence type="ECO:0000313" key="3">
    <source>
        <dbReference type="Proteomes" id="UP000289758"/>
    </source>
</evidence>
<name>A0A4Q1AKW1_9BACT</name>
<keyword evidence="1" id="KW-0472">Membrane</keyword>
<sequence>MSISQFFSTLKESQFNILEVYSKAPNETLIAFAIILLIILVAVFLIARIYKINNLINTINTILETKTYEEYDEKISFIAQDISKRGKKVALHLNSLKEKILFKISKQISTFSIKEKIEVYKSLSKNYSLIANACEKYNETELIKFYERKAKELLEKTLKDEIEFYYKNVDLTINEIDNINAVVKYINTLNNKDEIFEQLLKEFSKFSFGYNLDLYKFIEKLEIKEAKQVYRFCRAKIDEIEQGGQKELSINILEYLLNNWKEEKAYNYISNLKLESYLQQLHDQFFNKKDDLNLDLSFIANPLKIDSDYKNYIDNSLTRNWRDSKHIEFISNSKGVLETLGHMEFRTLIERVDSIAAEEENKKVAQEALKIAKRAETIALEAKSLRGK</sequence>
<evidence type="ECO:0000256" key="1">
    <source>
        <dbReference type="SAM" id="Phobius"/>
    </source>
</evidence>
<dbReference type="OrthoDB" id="5342727at2"/>
<feature type="transmembrane region" description="Helical" evidence="1">
    <location>
        <begin position="29"/>
        <end position="50"/>
    </location>
</feature>
<dbReference type="Proteomes" id="UP000289758">
    <property type="component" value="Unassembled WGS sequence"/>
</dbReference>
<keyword evidence="1" id="KW-1133">Transmembrane helix</keyword>